<protein>
    <submittedName>
        <fullName evidence="1">Uncharacterized protein</fullName>
    </submittedName>
</protein>
<gene>
    <name evidence="1" type="ORF">STRIC_2316</name>
</gene>
<sequence length="47" mass="5600">MHEEAVYIPLTYQSVLSVYRKGDFKMIRFAPEENAFPLAYMERYHAS</sequence>
<evidence type="ECO:0000313" key="2">
    <source>
        <dbReference type="Proteomes" id="UP000003330"/>
    </source>
</evidence>
<evidence type="ECO:0000313" key="1">
    <source>
        <dbReference type="EMBL" id="EHI69996.1"/>
    </source>
</evidence>
<reference evidence="1 2" key="1">
    <citation type="journal article" date="2014" name="Int. J. Syst. Evol. Microbiol.">
        <title>Phylogenomics and the dynamic genome evolution of the genus Streptococcus.</title>
        <authorList>
            <consortium name="The Broad Institute Genome Sequencing Platform"/>
            <person name="Richards V.P."/>
            <person name="Palmer S.R."/>
            <person name="Pavinski Bitar P.D."/>
            <person name="Qin X."/>
            <person name="Weinstock G.M."/>
            <person name="Highlander S.K."/>
            <person name="Town C.D."/>
            <person name="Burne R.A."/>
            <person name="Stanhope M.J."/>
        </authorList>
    </citation>
    <scope>NUCLEOTIDE SEQUENCE [LARGE SCALE GENOMIC DNA]</scope>
    <source>
        <strain evidence="1 2">707-05</strain>
    </source>
</reference>
<organism evidence="1 2">
    <name type="scientific">Streptococcus ictaluri 707-05</name>
    <dbReference type="NCBI Taxonomy" id="764299"/>
    <lineage>
        <taxon>Bacteria</taxon>
        <taxon>Bacillati</taxon>
        <taxon>Bacillota</taxon>
        <taxon>Bacilli</taxon>
        <taxon>Lactobacillales</taxon>
        <taxon>Streptococcaceae</taxon>
        <taxon>Streptococcus</taxon>
    </lineage>
</organism>
<keyword evidence="2" id="KW-1185">Reference proteome</keyword>
<dbReference type="AlphaFoldDB" id="G5K1Q8"/>
<dbReference type="STRING" id="764299.STRIC_2316"/>
<accession>G5K1Q8</accession>
<dbReference type="Proteomes" id="UP000003330">
    <property type="component" value="Unassembled WGS sequence"/>
</dbReference>
<proteinExistence type="predicted"/>
<comment type="caution">
    <text evidence="1">The sequence shown here is derived from an EMBL/GenBank/DDBJ whole genome shotgun (WGS) entry which is preliminary data.</text>
</comment>
<name>G5K1Q8_9STRE</name>
<dbReference type="EMBL" id="AEUX02000005">
    <property type="protein sequence ID" value="EHI69996.1"/>
    <property type="molecule type" value="Genomic_DNA"/>
</dbReference>